<proteinExistence type="predicted"/>
<dbReference type="EMBL" id="BK059105">
    <property type="protein sequence ID" value="DAE30809.1"/>
    <property type="molecule type" value="Genomic_DNA"/>
</dbReference>
<reference evidence="1" key="1">
    <citation type="journal article" date="2021" name="Proc. Natl. Acad. Sci. U.S.A.">
        <title>A Catalog of Tens of Thousands of Viruses from Human Metagenomes Reveals Hidden Associations with Chronic Diseases.</title>
        <authorList>
            <person name="Tisza M.J."/>
            <person name="Buck C.B."/>
        </authorList>
    </citation>
    <scope>NUCLEOTIDE SEQUENCE</scope>
    <source>
        <strain evidence="1">CtML55</strain>
    </source>
</reference>
<organism evidence="1">
    <name type="scientific">virus sp. ctML55</name>
    <dbReference type="NCBI Taxonomy" id="2827627"/>
    <lineage>
        <taxon>Viruses</taxon>
    </lineage>
</organism>
<accession>A0A8S5RIB0</accession>
<name>A0A8S5RIB0_9VIRU</name>
<protein>
    <submittedName>
        <fullName evidence="1">Uncharacterized protein</fullName>
    </submittedName>
</protein>
<sequence>MTPHTITFMYTTLEVLRRLGRIFKLNTRK</sequence>
<evidence type="ECO:0000313" key="1">
    <source>
        <dbReference type="EMBL" id="DAE30809.1"/>
    </source>
</evidence>